<evidence type="ECO:0000313" key="1">
    <source>
        <dbReference type="EMBL" id="KAJ1935050.1"/>
    </source>
</evidence>
<keyword evidence="1" id="KW-0378">Hydrolase</keyword>
<reference evidence="1" key="1">
    <citation type="submission" date="2022-07" db="EMBL/GenBank/DDBJ databases">
        <title>Phylogenomic reconstructions and comparative analyses of Kickxellomycotina fungi.</title>
        <authorList>
            <person name="Reynolds N.K."/>
            <person name="Stajich J.E."/>
            <person name="Barry K."/>
            <person name="Grigoriev I.V."/>
            <person name="Crous P."/>
            <person name="Smith M.E."/>
        </authorList>
    </citation>
    <scope>NUCLEOTIDE SEQUENCE</scope>
    <source>
        <strain evidence="1">NRRL 5244</strain>
    </source>
</reference>
<feature type="non-terminal residue" evidence="1">
    <location>
        <position position="480"/>
    </location>
</feature>
<keyword evidence="2" id="KW-1185">Reference proteome</keyword>
<proteinExistence type="predicted"/>
<feature type="non-terminal residue" evidence="1">
    <location>
        <position position="1"/>
    </location>
</feature>
<accession>A0ACC1J2D3</accession>
<evidence type="ECO:0000313" key="2">
    <source>
        <dbReference type="Proteomes" id="UP001150603"/>
    </source>
</evidence>
<name>A0ACC1J2D3_9FUNG</name>
<organism evidence="1 2">
    <name type="scientific">Linderina macrospora</name>
    <dbReference type="NCBI Taxonomy" id="4868"/>
    <lineage>
        <taxon>Eukaryota</taxon>
        <taxon>Fungi</taxon>
        <taxon>Fungi incertae sedis</taxon>
        <taxon>Zoopagomycota</taxon>
        <taxon>Kickxellomycotina</taxon>
        <taxon>Kickxellomycetes</taxon>
        <taxon>Kickxellales</taxon>
        <taxon>Kickxellaceae</taxon>
        <taxon>Linderina</taxon>
    </lineage>
</organism>
<comment type="caution">
    <text evidence="1">The sequence shown here is derived from an EMBL/GenBank/DDBJ whole genome shotgun (WGS) entry which is preliminary data.</text>
</comment>
<gene>
    <name evidence="1" type="primary">brr2_2</name>
    <name evidence="1" type="ORF">FBU59_005504</name>
</gene>
<dbReference type="EC" id="3.6.4.13" evidence="1"/>
<protein>
    <submittedName>
        <fullName evidence="1">Pre-mRNA splicing</fullName>
        <ecNumber evidence="1">3.6.4.13</ecNumber>
    </submittedName>
</protein>
<sequence>DRKIVISLFESGAIQVLVASRETCWALDSVHAHTVVIMGAERYNGREHRYTDYCIPDILQMMGRASRPGIDSKSLCVLMCMANKREFYTKFLQDPLPLESRLDAQLHDPLNSEIVSKTITGKQDAVDYLTWTLMYRRLVQNPNYYGLQGTSHQHLSDYLSELVESTINDLAGAKCVTLDEDEIGVTPTNLGIIAAFYQIRYLTVEMFALSLNETTKLRGVLDIVSAADEFEALPIRHREANILTKIARRCPVELPGNASRDTNSDWWNSPRVRTHVLLQAHFSRLTLPADLAADQAWVLAKVLPLLQAMVDVASSMELLPAALAAMELSQMSVQAVWEGRDSLVKQVPHLGTAERLKLCESMQVDSVFGVMDMEDEDRAKLLHGLEPKQIADVAAYVNRYPNIEVEFEVANEVHANGIVVLTLSLDREWDEDEEGDIPGPVIAPFFPYSRGEGWWVVIADGKTLVNVRRISVGKELQRQI</sequence>
<dbReference type="EMBL" id="JANBPW010004401">
    <property type="protein sequence ID" value="KAJ1935050.1"/>
    <property type="molecule type" value="Genomic_DNA"/>
</dbReference>
<dbReference type="Proteomes" id="UP001150603">
    <property type="component" value="Unassembled WGS sequence"/>
</dbReference>